<dbReference type="Gene3D" id="3.40.50.720">
    <property type="entry name" value="NAD(P)-binding Rossmann-like Domain"/>
    <property type="match status" value="1"/>
</dbReference>
<dbReference type="OrthoDB" id="5738121at2"/>
<gene>
    <name evidence="3" type="ORF">BISU_0607</name>
</gene>
<dbReference type="RefSeq" id="WP_033502460.1">
    <property type="nucleotide sequence ID" value="NZ_CP062939.1"/>
</dbReference>
<dbReference type="InterPro" id="IPR051267">
    <property type="entry name" value="STEAP_metalloreductase"/>
</dbReference>
<accession>A0A087E9Z9</accession>
<comment type="caution">
    <text evidence="3">The sequence shown here is derived from an EMBL/GenBank/DDBJ whole genome shotgun (WGS) entry which is preliminary data.</text>
</comment>
<protein>
    <submittedName>
        <fullName evidence="3">Putative oxidoreductase</fullName>
    </submittedName>
</protein>
<name>A0A087E9Z9_9BIFI</name>
<dbReference type="EMBL" id="JGZR01000003">
    <property type="protein sequence ID" value="KFJ04600.1"/>
    <property type="molecule type" value="Genomic_DNA"/>
</dbReference>
<dbReference type="eggNOG" id="COG2085">
    <property type="taxonomic scope" value="Bacteria"/>
</dbReference>
<dbReference type="GO" id="GO:0016491">
    <property type="term" value="F:oxidoreductase activity"/>
    <property type="evidence" value="ECO:0007669"/>
    <property type="project" value="UniProtKB-KW"/>
</dbReference>
<sequence>MANIVIIGTGNVGGPLARRSEQAGHQVTTLTSKTEAETAVAAISAADIVALALPYQAALELPEAWAQALAGKTVIDATNPLTPDFTALTVGFTTSGGEEVAKHLARAKVVKALNTVLAPNHDPAAFPAGSIFAPVAGDDEEAVKTVVEYLTSLGFDAVPVGPLENARLLEPLAELQIQLAYVQGLGTAISLKLQRA</sequence>
<evidence type="ECO:0000256" key="1">
    <source>
        <dbReference type="ARBA" id="ARBA00023002"/>
    </source>
</evidence>
<reference evidence="3 4" key="1">
    <citation type="submission" date="2014-03" db="EMBL/GenBank/DDBJ databases">
        <title>Genomics of Bifidobacteria.</title>
        <authorList>
            <person name="Ventura M."/>
            <person name="Milani C."/>
            <person name="Lugli G.A."/>
        </authorList>
    </citation>
    <scope>NUCLEOTIDE SEQUENCE [LARGE SCALE GENOMIC DNA]</scope>
    <source>
        <strain evidence="3 4">LMG 11597</strain>
    </source>
</reference>
<evidence type="ECO:0000259" key="2">
    <source>
        <dbReference type="Pfam" id="PF03807"/>
    </source>
</evidence>
<dbReference type="PANTHER" id="PTHR14239">
    <property type="entry name" value="DUDULIN-RELATED"/>
    <property type="match status" value="1"/>
</dbReference>
<keyword evidence="4" id="KW-1185">Reference proteome</keyword>
<dbReference type="AlphaFoldDB" id="A0A087E9Z9"/>
<dbReference type="PANTHER" id="PTHR14239:SF10">
    <property type="entry name" value="REDUCTASE"/>
    <property type="match status" value="1"/>
</dbReference>
<dbReference type="Proteomes" id="UP000029055">
    <property type="component" value="Unassembled WGS sequence"/>
</dbReference>
<dbReference type="InterPro" id="IPR036291">
    <property type="entry name" value="NAD(P)-bd_dom_sf"/>
</dbReference>
<feature type="domain" description="Pyrroline-5-carboxylate reductase catalytic N-terminal" evidence="2">
    <location>
        <begin position="4"/>
        <end position="80"/>
    </location>
</feature>
<keyword evidence="1" id="KW-0560">Oxidoreductase</keyword>
<dbReference type="SUPFAM" id="SSF51735">
    <property type="entry name" value="NAD(P)-binding Rossmann-fold domains"/>
    <property type="match status" value="1"/>
</dbReference>
<dbReference type="Pfam" id="PF03807">
    <property type="entry name" value="F420_oxidored"/>
    <property type="match status" value="1"/>
</dbReference>
<evidence type="ECO:0000313" key="3">
    <source>
        <dbReference type="EMBL" id="KFJ04600.1"/>
    </source>
</evidence>
<dbReference type="InterPro" id="IPR028939">
    <property type="entry name" value="P5C_Rdtase_cat_N"/>
</dbReference>
<evidence type="ECO:0000313" key="4">
    <source>
        <dbReference type="Proteomes" id="UP000029055"/>
    </source>
</evidence>
<proteinExistence type="predicted"/>
<organism evidence="3 4">
    <name type="scientific">Bifidobacterium subtile</name>
    <dbReference type="NCBI Taxonomy" id="77635"/>
    <lineage>
        <taxon>Bacteria</taxon>
        <taxon>Bacillati</taxon>
        <taxon>Actinomycetota</taxon>
        <taxon>Actinomycetes</taxon>
        <taxon>Bifidobacteriales</taxon>
        <taxon>Bifidobacteriaceae</taxon>
        <taxon>Bifidobacterium</taxon>
    </lineage>
</organism>